<dbReference type="Proteomes" id="UP000593567">
    <property type="component" value="Unassembled WGS sequence"/>
</dbReference>
<name>A0A7J7KEB2_BUGNE</name>
<keyword evidence="3" id="KW-0479">Metal-binding</keyword>
<dbReference type="InterPro" id="IPR013087">
    <property type="entry name" value="Znf_C2H2_type"/>
</dbReference>
<comment type="similarity">
    <text evidence="2">Belongs to the krueppel C2H2-type zinc-finger protein family.</text>
</comment>
<dbReference type="EMBL" id="VXIV02000639">
    <property type="protein sequence ID" value="KAF6036992.1"/>
    <property type="molecule type" value="Genomic_DNA"/>
</dbReference>
<evidence type="ECO:0000256" key="3">
    <source>
        <dbReference type="ARBA" id="ARBA00022723"/>
    </source>
</evidence>
<keyword evidence="4" id="KW-0677">Repeat</keyword>
<dbReference type="GO" id="GO:0010837">
    <property type="term" value="P:regulation of keratinocyte proliferation"/>
    <property type="evidence" value="ECO:0007669"/>
    <property type="project" value="UniProtKB-ARBA"/>
</dbReference>
<dbReference type="GO" id="GO:0000978">
    <property type="term" value="F:RNA polymerase II cis-regulatory region sequence-specific DNA binding"/>
    <property type="evidence" value="ECO:0007669"/>
    <property type="project" value="TreeGrafter"/>
</dbReference>
<dbReference type="PANTHER" id="PTHR10032">
    <property type="entry name" value="ZINC FINGER PROTEIN WITH KRAB AND SCAN DOMAINS"/>
    <property type="match status" value="1"/>
</dbReference>
<organism evidence="11 12">
    <name type="scientific">Bugula neritina</name>
    <name type="common">Brown bryozoan</name>
    <name type="synonym">Sertularia neritina</name>
    <dbReference type="NCBI Taxonomy" id="10212"/>
    <lineage>
        <taxon>Eukaryota</taxon>
        <taxon>Metazoa</taxon>
        <taxon>Spiralia</taxon>
        <taxon>Lophotrochozoa</taxon>
        <taxon>Bryozoa</taxon>
        <taxon>Gymnolaemata</taxon>
        <taxon>Cheilostomatida</taxon>
        <taxon>Flustrina</taxon>
        <taxon>Buguloidea</taxon>
        <taxon>Bugulidae</taxon>
        <taxon>Bugula</taxon>
    </lineage>
</organism>
<dbReference type="InterPro" id="IPR036236">
    <property type="entry name" value="Znf_C2H2_sf"/>
</dbReference>
<comment type="subcellular location">
    <subcellularLocation>
        <location evidence="1">Nucleus</location>
    </subcellularLocation>
</comment>
<accession>A0A7J7KEB2</accession>
<dbReference type="SUPFAM" id="SSF57667">
    <property type="entry name" value="beta-beta-alpha zinc fingers"/>
    <property type="match status" value="2"/>
</dbReference>
<evidence type="ECO:0000256" key="9">
    <source>
        <dbReference type="SAM" id="MobiDB-lite"/>
    </source>
</evidence>
<feature type="domain" description="C2H2-type" evidence="10">
    <location>
        <begin position="281"/>
        <end position="309"/>
    </location>
</feature>
<evidence type="ECO:0000256" key="6">
    <source>
        <dbReference type="ARBA" id="ARBA00022833"/>
    </source>
</evidence>
<dbReference type="InterPro" id="IPR027756">
    <property type="entry name" value="Ovo-like"/>
</dbReference>
<dbReference type="GO" id="GO:0000981">
    <property type="term" value="F:DNA-binding transcription factor activity, RNA polymerase II-specific"/>
    <property type="evidence" value="ECO:0007669"/>
    <property type="project" value="TreeGrafter"/>
</dbReference>
<feature type="compositionally biased region" description="Low complexity" evidence="9">
    <location>
        <begin position="47"/>
        <end position="68"/>
    </location>
</feature>
<dbReference type="Pfam" id="PF00096">
    <property type="entry name" value="zf-C2H2"/>
    <property type="match status" value="1"/>
</dbReference>
<dbReference type="PROSITE" id="PS00028">
    <property type="entry name" value="ZINC_FINGER_C2H2_1"/>
    <property type="match status" value="3"/>
</dbReference>
<dbReference type="GO" id="GO:0009968">
    <property type="term" value="P:negative regulation of signal transduction"/>
    <property type="evidence" value="ECO:0007669"/>
    <property type="project" value="UniProtKB-ARBA"/>
</dbReference>
<dbReference type="GO" id="GO:0008270">
    <property type="term" value="F:zinc ion binding"/>
    <property type="evidence" value="ECO:0007669"/>
    <property type="project" value="UniProtKB-KW"/>
</dbReference>
<keyword evidence="5 8" id="KW-0863">Zinc-finger</keyword>
<protein>
    <submittedName>
        <fullName evidence="11">Ovo</fullName>
    </submittedName>
</protein>
<keyword evidence="6" id="KW-0862">Zinc</keyword>
<dbReference type="SMART" id="SM00355">
    <property type="entry name" value="ZnF_C2H2"/>
    <property type="match status" value="4"/>
</dbReference>
<comment type="caution">
    <text evidence="11">The sequence shown here is derived from an EMBL/GenBank/DDBJ whole genome shotgun (WGS) entry which is preliminary data.</text>
</comment>
<dbReference type="FunFam" id="3.30.160.60:FF:001250">
    <property type="entry name" value="putative transcription factor ovo-like protein 3"/>
    <property type="match status" value="1"/>
</dbReference>
<feature type="domain" description="C2H2-type" evidence="10">
    <location>
        <begin position="253"/>
        <end position="280"/>
    </location>
</feature>
<dbReference type="OrthoDB" id="6508643at2759"/>
<dbReference type="GO" id="GO:0045892">
    <property type="term" value="P:negative regulation of DNA-templated transcription"/>
    <property type="evidence" value="ECO:0007669"/>
    <property type="project" value="UniProtKB-ARBA"/>
</dbReference>
<evidence type="ECO:0000256" key="7">
    <source>
        <dbReference type="ARBA" id="ARBA00023242"/>
    </source>
</evidence>
<dbReference type="GO" id="GO:0045596">
    <property type="term" value="P:negative regulation of cell differentiation"/>
    <property type="evidence" value="ECO:0007669"/>
    <property type="project" value="UniProtKB-ARBA"/>
</dbReference>
<reference evidence="11" key="1">
    <citation type="submission" date="2020-06" db="EMBL/GenBank/DDBJ databases">
        <title>Draft genome of Bugula neritina, a colonial animal packing powerful symbionts and potential medicines.</title>
        <authorList>
            <person name="Rayko M."/>
        </authorList>
    </citation>
    <scope>NUCLEOTIDE SEQUENCE [LARGE SCALE GENOMIC DNA]</scope>
    <source>
        <strain evidence="11">Kwan_BN1</strain>
    </source>
</reference>
<dbReference type="GO" id="GO:0009913">
    <property type="term" value="P:epidermal cell differentiation"/>
    <property type="evidence" value="ECO:0007669"/>
    <property type="project" value="TreeGrafter"/>
</dbReference>
<dbReference type="Gene3D" id="3.30.160.60">
    <property type="entry name" value="Classic Zinc Finger"/>
    <property type="match status" value="2"/>
</dbReference>
<gene>
    <name evidence="11" type="ORF">EB796_004691</name>
</gene>
<dbReference type="FunFam" id="3.30.160.60:FF:000452">
    <property type="entry name" value="Transcription factor Ovo-like 2"/>
    <property type="match status" value="1"/>
</dbReference>
<evidence type="ECO:0000313" key="12">
    <source>
        <dbReference type="Proteomes" id="UP000593567"/>
    </source>
</evidence>
<evidence type="ECO:0000256" key="5">
    <source>
        <dbReference type="ARBA" id="ARBA00022771"/>
    </source>
</evidence>
<feature type="region of interest" description="Disordered" evidence="9">
    <location>
        <begin position="47"/>
        <end position="70"/>
    </location>
</feature>
<evidence type="ECO:0000256" key="8">
    <source>
        <dbReference type="PROSITE-ProRule" id="PRU00042"/>
    </source>
</evidence>
<dbReference type="PROSITE" id="PS50157">
    <property type="entry name" value="ZINC_FINGER_C2H2_2"/>
    <property type="match status" value="3"/>
</dbReference>
<keyword evidence="7" id="KW-0539">Nucleus</keyword>
<dbReference type="PANTHER" id="PTHR10032:SF271">
    <property type="entry name" value="RH12261P-RELATED"/>
    <property type="match status" value="1"/>
</dbReference>
<evidence type="ECO:0000256" key="4">
    <source>
        <dbReference type="ARBA" id="ARBA00022737"/>
    </source>
</evidence>
<dbReference type="GO" id="GO:0005634">
    <property type="term" value="C:nucleus"/>
    <property type="evidence" value="ECO:0007669"/>
    <property type="project" value="UniProtKB-SubCell"/>
</dbReference>
<feature type="domain" description="C2H2-type" evidence="10">
    <location>
        <begin position="225"/>
        <end position="252"/>
    </location>
</feature>
<proteinExistence type="inferred from homology"/>
<evidence type="ECO:0000256" key="1">
    <source>
        <dbReference type="ARBA" id="ARBA00004123"/>
    </source>
</evidence>
<evidence type="ECO:0000259" key="10">
    <source>
        <dbReference type="PROSITE" id="PS50157"/>
    </source>
</evidence>
<evidence type="ECO:0000256" key="2">
    <source>
        <dbReference type="ARBA" id="ARBA00006991"/>
    </source>
</evidence>
<dbReference type="AlphaFoldDB" id="A0A7J7KEB2"/>
<dbReference type="GO" id="GO:0051241">
    <property type="term" value="P:negative regulation of multicellular organismal process"/>
    <property type="evidence" value="ECO:0007669"/>
    <property type="project" value="UniProtKB-ARBA"/>
</dbReference>
<evidence type="ECO:0000313" key="11">
    <source>
        <dbReference type="EMBL" id="KAF6036992.1"/>
    </source>
</evidence>
<sequence length="377" mass="42414">MQRGNVGGSSCCSDEKVCPSQVSCLELPILSAKNVKASDSRSKLASVSSELSSPLTSSSTGCGSPPLTNRMQHFRTFPHPQNSFPFPHPALRVPFIANQQPEGAMMAAMMQQRFMATYATMSTLLSAQAPNPFAPPFMGRPFPQPAYSPLKLMANSLQKLRAVQLATPPSPVLKVNKDRMMVPAVSGNNLETVNGGYGIKNPLAKNPAIQDHLLQTMVEKTEDNFVCKVCKKKFPLQRLLNRHVKCHSSVKRYLCTFCGKGFNDTFDLKRHTRTHTGVRPYKCSMCNKAFTQRCSLESHCKKVHNEQYNYLFKQRRSKLYVCEQCGSVTDDPEKHFLHLKDFHPGSPALQKCYDKRQFKFSKEQLPRILQHQNITDK</sequence>
<keyword evidence="12" id="KW-1185">Reference proteome</keyword>